<keyword evidence="12" id="KW-1185">Reference proteome</keyword>
<evidence type="ECO:0000256" key="7">
    <source>
        <dbReference type="ARBA" id="ARBA00023049"/>
    </source>
</evidence>
<organism evidence="11 12">
    <name type="scientific">Marasmiellus scandens</name>
    <dbReference type="NCBI Taxonomy" id="2682957"/>
    <lineage>
        <taxon>Eukaryota</taxon>
        <taxon>Fungi</taxon>
        <taxon>Dikarya</taxon>
        <taxon>Basidiomycota</taxon>
        <taxon>Agaricomycotina</taxon>
        <taxon>Agaricomycetes</taxon>
        <taxon>Agaricomycetidae</taxon>
        <taxon>Agaricales</taxon>
        <taxon>Marasmiineae</taxon>
        <taxon>Omphalotaceae</taxon>
        <taxon>Marasmiellus</taxon>
    </lineage>
</organism>
<comment type="cofactor">
    <cofactor evidence="1">
        <name>Zn(2+)</name>
        <dbReference type="ChEBI" id="CHEBI:29105"/>
    </cofactor>
</comment>
<proteinExistence type="inferred from homology"/>
<reference evidence="11 12" key="1">
    <citation type="submission" date="2024-01" db="EMBL/GenBank/DDBJ databases">
        <title>A draft genome for the cacao thread blight pathogen Marasmiellus scandens.</title>
        <authorList>
            <person name="Baruah I.K."/>
            <person name="Leung J."/>
            <person name="Bukari Y."/>
            <person name="Amoako-Attah I."/>
            <person name="Meinhardt L.W."/>
            <person name="Bailey B.A."/>
            <person name="Cohen S.P."/>
        </authorList>
    </citation>
    <scope>NUCLEOTIDE SEQUENCE [LARGE SCALE GENOMIC DNA]</scope>
    <source>
        <strain evidence="11 12">GH-19</strain>
    </source>
</reference>
<evidence type="ECO:0000256" key="6">
    <source>
        <dbReference type="ARBA" id="ARBA00022833"/>
    </source>
</evidence>
<keyword evidence="4" id="KW-0479">Metal-binding</keyword>
<evidence type="ECO:0000256" key="4">
    <source>
        <dbReference type="ARBA" id="ARBA00022723"/>
    </source>
</evidence>
<dbReference type="SMART" id="SM01351">
    <property type="entry name" value="Aspzincin_M35"/>
    <property type="match status" value="1"/>
</dbReference>
<evidence type="ECO:0000256" key="1">
    <source>
        <dbReference type="ARBA" id="ARBA00001947"/>
    </source>
</evidence>
<evidence type="ECO:0000256" key="8">
    <source>
        <dbReference type="SAM" id="MobiDB-lite"/>
    </source>
</evidence>
<dbReference type="InterPro" id="IPR024079">
    <property type="entry name" value="MetalloPept_cat_dom_sf"/>
</dbReference>
<accession>A0ABR1JFV5</accession>
<gene>
    <name evidence="11" type="ORF">VKT23_010734</name>
</gene>
<evidence type="ECO:0000313" key="11">
    <source>
        <dbReference type="EMBL" id="KAK7456484.1"/>
    </source>
</evidence>
<dbReference type="PANTHER" id="PTHR37016:SF3">
    <property type="entry name" value="NEUTRAL PROTEASE 2-RELATED"/>
    <property type="match status" value="1"/>
</dbReference>
<evidence type="ECO:0000256" key="5">
    <source>
        <dbReference type="ARBA" id="ARBA00022801"/>
    </source>
</evidence>
<dbReference type="InterPro" id="IPR029463">
    <property type="entry name" value="Lys_MEP"/>
</dbReference>
<protein>
    <recommendedName>
        <fullName evidence="10">Lysine-specific metallo-endopeptidase domain-containing protein</fullName>
    </recommendedName>
</protein>
<dbReference type="Pfam" id="PF14521">
    <property type="entry name" value="Aspzincin_M35"/>
    <property type="match status" value="1"/>
</dbReference>
<keyword evidence="3" id="KW-0645">Protease</keyword>
<feature type="chain" id="PRO_5047442531" description="Lysine-specific metallo-endopeptidase domain-containing protein" evidence="9">
    <location>
        <begin position="25"/>
        <end position="214"/>
    </location>
</feature>
<feature type="domain" description="Lysine-specific metallo-endopeptidase" evidence="10">
    <location>
        <begin position="71"/>
        <end position="208"/>
    </location>
</feature>
<feature type="signal peptide" evidence="9">
    <location>
        <begin position="1"/>
        <end position="24"/>
    </location>
</feature>
<sequence length="214" mass="23882">MFPSPFTSLYILVALATTPSCTVAAPSEISVETSLKLKRATFDEDSCSERQQTVLKGVIKAADKQADESFLYIKTHKSGTKRYTTWYGEYTTQRYERVLKNWNKIASKGFNDYHYDCSDPPECDEGDGAIAFVDVDEFGTVYLCDAFWDAPLTGPETQVGSLIHETSHFEEIAGTEDHARGDAENKKLAASKPDDAIDNADNYRSFAENHPHLT</sequence>
<keyword evidence="7" id="KW-0482">Metalloprotease</keyword>
<dbReference type="PANTHER" id="PTHR37016">
    <property type="match status" value="1"/>
</dbReference>
<dbReference type="Proteomes" id="UP001498398">
    <property type="component" value="Unassembled WGS sequence"/>
</dbReference>
<comment type="caution">
    <text evidence="11">The sequence shown here is derived from an EMBL/GenBank/DDBJ whole genome shotgun (WGS) entry which is preliminary data.</text>
</comment>
<evidence type="ECO:0000256" key="3">
    <source>
        <dbReference type="ARBA" id="ARBA00022670"/>
    </source>
</evidence>
<name>A0ABR1JFV5_9AGAR</name>
<feature type="compositionally biased region" description="Basic and acidic residues" evidence="8">
    <location>
        <begin position="177"/>
        <end position="195"/>
    </location>
</feature>
<evidence type="ECO:0000313" key="12">
    <source>
        <dbReference type="Proteomes" id="UP001498398"/>
    </source>
</evidence>
<evidence type="ECO:0000256" key="2">
    <source>
        <dbReference type="ARBA" id="ARBA00010279"/>
    </source>
</evidence>
<evidence type="ECO:0000256" key="9">
    <source>
        <dbReference type="SAM" id="SignalP"/>
    </source>
</evidence>
<dbReference type="InterPro" id="IPR050414">
    <property type="entry name" value="Fungal_M35_metalloproteases"/>
</dbReference>
<dbReference type="EMBL" id="JBANRG010000021">
    <property type="protein sequence ID" value="KAK7456484.1"/>
    <property type="molecule type" value="Genomic_DNA"/>
</dbReference>
<dbReference type="Gene3D" id="3.40.390.10">
    <property type="entry name" value="Collagenase (Catalytic Domain)"/>
    <property type="match status" value="1"/>
</dbReference>
<evidence type="ECO:0000259" key="10">
    <source>
        <dbReference type="SMART" id="SM01351"/>
    </source>
</evidence>
<keyword evidence="9" id="KW-0732">Signal</keyword>
<comment type="similarity">
    <text evidence="2">Belongs to the peptidase M35 family.</text>
</comment>
<feature type="region of interest" description="Disordered" evidence="8">
    <location>
        <begin position="177"/>
        <end position="214"/>
    </location>
</feature>
<keyword evidence="6" id="KW-0862">Zinc</keyword>
<keyword evidence="5" id="KW-0378">Hydrolase</keyword>
<dbReference type="SUPFAM" id="SSF55486">
    <property type="entry name" value="Metalloproteases ('zincins'), catalytic domain"/>
    <property type="match status" value="1"/>
</dbReference>